<gene>
    <name evidence="3" type="primary">TEDC1</name>
</gene>
<dbReference type="Pfam" id="PF14970">
    <property type="entry name" value="TEDC1"/>
    <property type="match status" value="1"/>
</dbReference>
<dbReference type="Proteomes" id="UP000504612">
    <property type="component" value="Unplaced"/>
</dbReference>
<feature type="domain" description="Tubulin epsilon and delta complex protein 1" evidence="1">
    <location>
        <begin position="87"/>
        <end position="263"/>
    </location>
</feature>
<dbReference type="CTD" id="283643"/>
<keyword evidence="2" id="KW-1185">Reference proteome</keyword>
<sequence>MKKIMNCQRPLSAYLPAAIAALSLSLPGSHLSPETFRQAKFDQPQVSLTFWELLYHLLNHIHGGGLIKSADTGTQVRFVKYAALSYGYRRLKFYQLPADGSKASRELLLALSWFLCRIALMEKLLILNRLKLWDQATVCMCNPPLKCLQDGKSLVSKPHIKGQKDVQYLQWLNGHLKLQWRSYHSDQEERCKLLHKVHTYTIGSHTDPVIDHFSVLEVDVGRQPERYKQLLHFVESDCSRLEAFLKWKPMESLYWHWMETVLDMVIEDTQNHTMCYKDCFLPGTDLGCHSVSRIMEELDKCKKDLLSLYQELHEHRTLRKLACYGEVRTRQEKEGEEDFCMAVRKVQEIVELKFSDLKCNNSTCGSNKLHGPYRLVYKKKCLKETKMDTIRTAASTKAIREGITATDVVSFLKKKEARQKAQLKQRQEGDRQKIHKAAKKLGQVLFIPPMKTQKARISAEVDKVHHI</sequence>
<organism evidence="2 3">
    <name type="scientific">Notechis scutatus</name>
    <name type="common">mainland tiger snake</name>
    <dbReference type="NCBI Taxonomy" id="8663"/>
    <lineage>
        <taxon>Eukaryota</taxon>
        <taxon>Metazoa</taxon>
        <taxon>Chordata</taxon>
        <taxon>Craniata</taxon>
        <taxon>Vertebrata</taxon>
        <taxon>Euteleostomi</taxon>
        <taxon>Lepidosauria</taxon>
        <taxon>Squamata</taxon>
        <taxon>Bifurcata</taxon>
        <taxon>Unidentata</taxon>
        <taxon>Episquamata</taxon>
        <taxon>Toxicofera</taxon>
        <taxon>Serpentes</taxon>
        <taxon>Colubroidea</taxon>
        <taxon>Elapidae</taxon>
        <taxon>Hydrophiinae</taxon>
        <taxon>Notechis</taxon>
    </lineage>
</organism>
<dbReference type="InterPro" id="IPR027996">
    <property type="entry name" value="TEDC1_dom"/>
</dbReference>
<evidence type="ECO:0000313" key="3">
    <source>
        <dbReference type="RefSeq" id="XP_026537601.1"/>
    </source>
</evidence>
<dbReference type="AlphaFoldDB" id="A0A6J1V2W3"/>
<proteinExistence type="predicted"/>
<dbReference type="GeneID" id="113421440"/>
<dbReference type="InterPro" id="IPR043535">
    <property type="entry name" value="TEDC1"/>
</dbReference>
<name>A0A6J1V2W3_9SAUR</name>
<dbReference type="PANTHER" id="PTHR35076">
    <property type="entry name" value="TUBULIN EPSILON AND DELTA COMPLEX PROTEIN 1"/>
    <property type="match status" value="1"/>
</dbReference>
<dbReference type="PANTHER" id="PTHR35076:SF1">
    <property type="entry name" value="TUBULIN EPSILON AND DELTA COMPLEX PROTEIN 1"/>
    <property type="match status" value="1"/>
</dbReference>
<protein>
    <submittedName>
        <fullName evidence="3">Tubulin epsilon and delta complex protein 1</fullName>
    </submittedName>
</protein>
<dbReference type="KEGG" id="nss:113421440"/>
<evidence type="ECO:0000313" key="2">
    <source>
        <dbReference type="Proteomes" id="UP000504612"/>
    </source>
</evidence>
<evidence type="ECO:0000259" key="1">
    <source>
        <dbReference type="Pfam" id="PF14970"/>
    </source>
</evidence>
<reference evidence="3" key="1">
    <citation type="submission" date="2025-08" db="UniProtKB">
        <authorList>
            <consortium name="RefSeq"/>
        </authorList>
    </citation>
    <scope>IDENTIFICATION</scope>
</reference>
<accession>A0A6J1V2W3</accession>
<dbReference type="RefSeq" id="XP_026537601.1">
    <property type="nucleotide sequence ID" value="XM_026681816.1"/>
</dbReference>